<protein>
    <submittedName>
        <fullName evidence="1">Uncharacterized protein</fullName>
    </submittedName>
</protein>
<dbReference type="EMBL" id="CAJOBE010020451">
    <property type="protein sequence ID" value="CAF4236658.1"/>
    <property type="molecule type" value="Genomic_DNA"/>
</dbReference>
<dbReference type="Proteomes" id="UP000663874">
    <property type="component" value="Unassembled WGS sequence"/>
</dbReference>
<dbReference type="AlphaFoldDB" id="A0A820DUB2"/>
<gene>
    <name evidence="1" type="ORF">FNK824_LOCUS37968</name>
</gene>
<reference evidence="1" key="1">
    <citation type="submission" date="2021-02" db="EMBL/GenBank/DDBJ databases">
        <authorList>
            <person name="Nowell W R."/>
        </authorList>
    </citation>
    <scope>NUCLEOTIDE SEQUENCE</scope>
</reference>
<proteinExistence type="predicted"/>
<evidence type="ECO:0000313" key="2">
    <source>
        <dbReference type="Proteomes" id="UP000663874"/>
    </source>
</evidence>
<accession>A0A820DUB2</accession>
<comment type="caution">
    <text evidence="1">The sequence shown here is derived from an EMBL/GenBank/DDBJ whole genome shotgun (WGS) entry which is preliminary data.</text>
</comment>
<organism evidence="1 2">
    <name type="scientific">Rotaria sordida</name>
    <dbReference type="NCBI Taxonomy" id="392033"/>
    <lineage>
        <taxon>Eukaryota</taxon>
        <taxon>Metazoa</taxon>
        <taxon>Spiralia</taxon>
        <taxon>Gnathifera</taxon>
        <taxon>Rotifera</taxon>
        <taxon>Eurotatoria</taxon>
        <taxon>Bdelloidea</taxon>
        <taxon>Philodinida</taxon>
        <taxon>Philodinidae</taxon>
        <taxon>Rotaria</taxon>
    </lineage>
</organism>
<evidence type="ECO:0000313" key="1">
    <source>
        <dbReference type="EMBL" id="CAF4236658.1"/>
    </source>
</evidence>
<sequence>MLAQILHDLYIPQELLDELPEDQKQILF</sequence>
<name>A0A820DUB2_9BILA</name>
<feature type="non-terminal residue" evidence="1">
    <location>
        <position position="28"/>
    </location>
</feature>